<evidence type="ECO:0000313" key="1">
    <source>
        <dbReference type="EMBL" id="MCI92750.1"/>
    </source>
</evidence>
<organism evidence="1 2">
    <name type="scientific">Trifolium medium</name>
    <dbReference type="NCBI Taxonomy" id="97028"/>
    <lineage>
        <taxon>Eukaryota</taxon>
        <taxon>Viridiplantae</taxon>
        <taxon>Streptophyta</taxon>
        <taxon>Embryophyta</taxon>
        <taxon>Tracheophyta</taxon>
        <taxon>Spermatophyta</taxon>
        <taxon>Magnoliopsida</taxon>
        <taxon>eudicotyledons</taxon>
        <taxon>Gunneridae</taxon>
        <taxon>Pentapetalae</taxon>
        <taxon>rosids</taxon>
        <taxon>fabids</taxon>
        <taxon>Fabales</taxon>
        <taxon>Fabaceae</taxon>
        <taxon>Papilionoideae</taxon>
        <taxon>50 kb inversion clade</taxon>
        <taxon>NPAAA clade</taxon>
        <taxon>Hologalegina</taxon>
        <taxon>IRL clade</taxon>
        <taxon>Trifolieae</taxon>
        <taxon>Trifolium</taxon>
    </lineage>
</organism>
<dbReference type="EMBL" id="LXQA011309427">
    <property type="protein sequence ID" value="MCI92750.1"/>
    <property type="molecule type" value="Genomic_DNA"/>
</dbReference>
<evidence type="ECO:0000313" key="2">
    <source>
        <dbReference type="Proteomes" id="UP000265520"/>
    </source>
</evidence>
<feature type="non-terminal residue" evidence="1">
    <location>
        <position position="1"/>
    </location>
</feature>
<reference evidence="1 2" key="1">
    <citation type="journal article" date="2018" name="Front. Plant Sci.">
        <title>Red Clover (Trifolium pratense) and Zigzag Clover (T. medium) - A Picture of Genomic Similarities and Differences.</title>
        <authorList>
            <person name="Dluhosova J."/>
            <person name="Istvanek J."/>
            <person name="Nedelnik J."/>
            <person name="Repkova J."/>
        </authorList>
    </citation>
    <scope>NUCLEOTIDE SEQUENCE [LARGE SCALE GENOMIC DNA]</scope>
    <source>
        <strain evidence="2">cv. 10/8</strain>
        <tissue evidence="1">Leaf</tissue>
    </source>
</reference>
<proteinExistence type="predicted"/>
<protein>
    <submittedName>
        <fullName evidence="1">Uncharacterized protein</fullName>
    </submittedName>
</protein>
<name>A0A392W255_9FABA</name>
<comment type="caution">
    <text evidence="1">The sequence shown here is derived from an EMBL/GenBank/DDBJ whole genome shotgun (WGS) entry which is preliminary data.</text>
</comment>
<dbReference type="AlphaFoldDB" id="A0A392W255"/>
<accession>A0A392W255</accession>
<dbReference type="Proteomes" id="UP000265520">
    <property type="component" value="Unassembled WGS sequence"/>
</dbReference>
<sequence>SKFPSNDGVDLPIVGFGLPKLQSPAFSIPHVP</sequence>
<keyword evidence="2" id="KW-1185">Reference proteome</keyword>